<gene>
    <name evidence="10" type="ORF">C5745_13575</name>
</gene>
<dbReference type="Pfam" id="PF02687">
    <property type="entry name" value="FtsX"/>
    <property type="match status" value="1"/>
</dbReference>
<dbReference type="RefSeq" id="WP_105717551.1">
    <property type="nucleotide sequence ID" value="NZ_PVBQ01000010.1"/>
</dbReference>
<keyword evidence="5 7" id="KW-1133">Transmembrane helix</keyword>
<organism evidence="10 11">
    <name type="scientific">Sphingobacterium haloxyli</name>
    <dbReference type="NCBI Taxonomy" id="2100533"/>
    <lineage>
        <taxon>Bacteria</taxon>
        <taxon>Pseudomonadati</taxon>
        <taxon>Bacteroidota</taxon>
        <taxon>Sphingobacteriia</taxon>
        <taxon>Sphingobacteriales</taxon>
        <taxon>Sphingobacteriaceae</taxon>
        <taxon>Sphingobacterium</taxon>
    </lineage>
</organism>
<dbReference type="Proteomes" id="UP000239711">
    <property type="component" value="Unassembled WGS sequence"/>
</dbReference>
<evidence type="ECO:0000259" key="9">
    <source>
        <dbReference type="Pfam" id="PF12704"/>
    </source>
</evidence>
<feature type="transmembrane region" description="Helical" evidence="7">
    <location>
        <begin position="377"/>
        <end position="400"/>
    </location>
</feature>
<feature type="transmembrane region" description="Helical" evidence="7">
    <location>
        <begin position="321"/>
        <end position="345"/>
    </location>
</feature>
<evidence type="ECO:0000256" key="1">
    <source>
        <dbReference type="ARBA" id="ARBA00004651"/>
    </source>
</evidence>
<evidence type="ECO:0000256" key="4">
    <source>
        <dbReference type="ARBA" id="ARBA00022692"/>
    </source>
</evidence>
<dbReference type="InterPro" id="IPR051447">
    <property type="entry name" value="Lipoprotein-release_system"/>
</dbReference>
<comment type="caution">
    <text evidence="10">The sequence shown here is derived from an EMBL/GenBank/DDBJ whole genome shotgun (WGS) entry which is preliminary data.</text>
</comment>
<keyword evidence="11" id="KW-1185">Reference proteome</keyword>
<dbReference type="Pfam" id="PF12704">
    <property type="entry name" value="MacB_PCD"/>
    <property type="match status" value="1"/>
</dbReference>
<evidence type="ECO:0000256" key="7">
    <source>
        <dbReference type="SAM" id="Phobius"/>
    </source>
</evidence>
<comment type="similarity">
    <text evidence="2">Belongs to the ABC-4 integral membrane protein family. LolC/E subfamily.</text>
</comment>
<name>A0A2S9J276_9SPHI</name>
<dbReference type="PANTHER" id="PTHR30489">
    <property type="entry name" value="LIPOPROTEIN-RELEASING SYSTEM TRANSMEMBRANE PROTEIN LOLE"/>
    <property type="match status" value="1"/>
</dbReference>
<sequence>MKLSLFFAKRYLFSRKSVNAINIISAISVIGVLVSSAALVIVLSFYNGMENLILSLYSTFAPELRIEPARGKVFDANQRVFEELRNNDDIQSYSEILEDKVLVQYDNQQFVAQIKGIEPQSLLAVDHRGMLYAGSLEIARDSISNALIGAQIQANLRVPIDGFDNDIQLFSPRKGGSGTSINPMDDINVRQLAPIGVLHYEPGFNDLIITPIAFARDLLNEHEYVSAIEIYTRDSSAVESFQQDIQQSLGDNFVVKNREQQNPLLYKTVRSEKWIVFFILTVIGIIAIFNIIGSLTMLVIDKKQDMTILASLGADKTLIQRIFFLEGVMIAFIGGLIGIGIGFIFCLLQEKFGIIRTGDGANAIMEVYPVDVRALDFVLVFVTVMLVALLVSYISSLLSVRELERDTSNMRSVD</sequence>
<keyword evidence="6 7" id="KW-0472">Membrane</keyword>
<keyword evidence="3" id="KW-1003">Cell membrane</keyword>
<dbReference type="OrthoDB" id="1522724at2"/>
<accession>A0A2S9J276</accession>
<evidence type="ECO:0000313" key="10">
    <source>
        <dbReference type="EMBL" id="PRD46887.1"/>
    </source>
</evidence>
<evidence type="ECO:0000313" key="11">
    <source>
        <dbReference type="Proteomes" id="UP000239711"/>
    </source>
</evidence>
<feature type="transmembrane region" description="Helical" evidence="7">
    <location>
        <begin position="274"/>
        <end position="300"/>
    </location>
</feature>
<feature type="domain" description="ABC3 transporter permease C-terminal" evidence="8">
    <location>
        <begin position="277"/>
        <end position="399"/>
    </location>
</feature>
<dbReference type="EMBL" id="PVBQ01000010">
    <property type="protein sequence ID" value="PRD46887.1"/>
    <property type="molecule type" value="Genomic_DNA"/>
</dbReference>
<evidence type="ECO:0000256" key="5">
    <source>
        <dbReference type="ARBA" id="ARBA00022989"/>
    </source>
</evidence>
<proteinExistence type="inferred from homology"/>
<comment type="subcellular location">
    <subcellularLocation>
        <location evidence="1">Cell membrane</location>
        <topology evidence="1">Multi-pass membrane protein</topology>
    </subcellularLocation>
</comment>
<dbReference type="GO" id="GO:0044874">
    <property type="term" value="P:lipoprotein localization to outer membrane"/>
    <property type="evidence" value="ECO:0007669"/>
    <property type="project" value="TreeGrafter"/>
</dbReference>
<dbReference type="InterPro" id="IPR025857">
    <property type="entry name" value="MacB_PCD"/>
</dbReference>
<protein>
    <submittedName>
        <fullName evidence="10">Uncharacterized protein</fullName>
    </submittedName>
</protein>
<dbReference type="InterPro" id="IPR003838">
    <property type="entry name" value="ABC3_permease_C"/>
</dbReference>
<dbReference type="GO" id="GO:0098797">
    <property type="term" value="C:plasma membrane protein complex"/>
    <property type="evidence" value="ECO:0007669"/>
    <property type="project" value="TreeGrafter"/>
</dbReference>
<feature type="domain" description="MacB-like periplasmic core" evidence="9">
    <location>
        <begin position="25"/>
        <end position="247"/>
    </location>
</feature>
<evidence type="ECO:0000259" key="8">
    <source>
        <dbReference type="Pfam" id="PF02687"/>
    </source>
</evidence>
<evidence type="ECO:0000256" key="6">
    <source>
        <dbReference type="ARBA" id="ARBA00023136"/>
    </source>
</evidence>
<dbReference type="PANTHER" id="PTHR30489:SF0">
    <property type="entry name" value="LIPOPROTEIN-RELEASING SYSTEM TRANSMEMBRANE PROTEIN LOLE"/>
    <property type="match status" value="1"/>
</dbReference>
<dbReference type="AlphaFoldDB" id="A0A2S9J276"/>
<feature type="transmembrane region" description="Helical" evidence="7">
    <location>
        <begin position="21"/>
        <end position="46"/>
    </location>
</feature>
<keyword evidence="4 7" id="KW-0812">Transmembrane</keyword>
<evidence type="ECO:0000256" key="3">
    <source>
        <dbReference type="ARBA" id="ARBA00022475"/>
    </source>
</evidence>
<evidence type="ECO:0000256" key="2">
    <source>
        <dbReference type="ARBA" id="ARBA00005236"/>
    </source>
</evidence>
<reference evidence="10 11" key="1">
    <citation type="submission" date="2018-02" db="EMBL/GenBank/DDBJ databases">
        <title>The draft genome of Sphingobacterium sp. 5JN-11.</title>
        <authorList>
            <person name="Liu L."/>
            <person name="Li L."/>
            <person name="Liang L."/>
            <person name="Zhang X."/>
            <person name="Wang T."/>
        </authorList>
    </citation>
    <scope>NUCLEOTIDE SEQUENCE [LARGE SCALE GENOMIC DNA]</scope>
    <source>
        <strain evidence="10 11">5JN-11</strain>
    </source>
</reference>